<reference evidence="1" key="1">
    <citation type="submission" date="2015-09" db="EMBL/GenBank/DDBJ databases">
        <title>Draft Genome Sequences of Two Novel Amoeba-resistant Intranuclear Bacteria, Candidatus Berkiella cookevillensis and Candidatus Berkiella aquae.</title>
        <authorList>
            <person name="Mehari Y.T."/>
            <person name="Arivett B.A."/>
            <person name="Farone A.L."/>
            <person name="Gunderson J.H."/>
            <person name="Farone M.B."/>
        </authorList>
    </citation>
    <scope>NUCLEOTIDE SEQUENCE [LARGE SCALE GENOMIC DNA]</scope>
    <source>
        <strain evidence="1">HT99</strain>
    </source>
</reference>
<proteinExistence type="predicted"/>
<evidence type="ECO:0000313" key="1">
    <source>
        <dbReference type="EMBL" id="KRG20442.1"/>
    </source>
</evidence>
<dbReference type="STRING" id="295108.HT99x_02545"/>
<sequence>MDAADKPRQVAYDLTAGARARPPIYQTINVFPHKLLDTFVGHLKQSIFYSPNVYFK</sequence>
<organism evidence="1">
    <name type="scientific">Candidatus Berkiella aquae</name>
    <dbReference type="NCBI Taxonomy" id="295108"/>
    <lineage>
        <taxon>Bacteria</taxon>
        <taxon>Pseudomonadati</taxon>
        <taxon>Pseudomonadota</taxon>
        <taxon>Gammaproteobacteria</taxon>
        <taxon>Candidatus Berkiellales</taxon>
        <taxon>Candidatus Berkiellaceae</taxon>
        <taxon>Candidatus Berkiella</taxon>
    </lineage>
</organism>
<dbReference type="EMBL" id="LKAJ01000012">
    <property type="protein sequence ID" value="KRG20442.1"/>
    <property type="molecule type" value="Genomic_DNA"/>
</dbReference>
<dbReference type="AlphaFoldDB" id="A0A0Q9YSL5"/>
<name>A0A0Q9YSL5_9GAMM</name>
<protein>
    <submittedName>
        <fullName evidence="1">Uncharacterized protein</fullName>
    </submittedName>
</protein>
<comment type="caution">
    <text evidence="1">The sequence shown here is derived from an EMBL/GenBank/DDBJ whole genome shotgun (WGS) entry which is preliminary data.</text>
</comment>
<accession>A0A0Q9YSL5</accession>
<gene>
    <name evidence="1" type="ORF">HT99x_02545</name>
</gene>